<protein>
    <recommendedName>
        <fullName evidence="5">Cobalt-precorrin-5B C(1)-methyltransferase</fullName>
        <ecNumber evidence="5">2.1.1.195</ecNumber>
    </recommendedName>
    <alternativeName>
        <fullName evidence="5">Cobalt-precorrin-6A synthase</fullName>
    </alternativeName>
</protein>
<dbReference type="SUPFAM" id="SSF111342">
    <property type="entry name" value="CbiD-like"/>
    <property type="match status" value="1"/>
</dbReference>
<dbReference type="AlphaFoldDB" id="A0A498CTG2"/>
<name>A0A498CTG2_9FIRM</name>
<dbReference type="Gene3D" id="3.30.2110.10">
    <property type="entry name" value="CbiD-like"/>
    <property type="match status" value="1"/>
</dbReference>
<dbReference type="UniPathway" id="UPA00148">
    <property type="reaction ID" value="UER00227"/>
</dbReference>
<dbReference type="RefSeq" id="WP_121585552.1">
    <property type="nucleotide sequence ID" value="NZ_RCHT01000001.1"/>
</dbReference>
<accession>A0A498CTG2</accession>
<dbReference type="Pfam" id="PF01888">
    <property type="entry name" value="CbiD"/>
    <property type="match status" value="1"/>
</dbReference>
<dbReference type="EMBL" id="RCHT01000001">
    <property type="protein sequence ID" value="RLL14442.1"/>
    <property type="molecule type" value="Genomic_DNA"/>
</dbReference>
<evidence type="ECO:0000256" key="1">
    <source>
        <dbReference type="ARBA" id="ARBA00022573"/>
    </source>
</evidence>
<evidence type="ECO:0000256" key="4">
    <source>
        <dbReference type="ARBA" id="ARBA00022691"/>
    </source>
</evidence>
<keyword evidence="1 5" id="KW-0169">Cobalamin biosynthesis</keyword>
<keyword evidence="7" id="KW-1185">Reference proteome</keyword>
<comment type="similarity">
    <text evidence="5">Belongs to the CbiD family.</text>
</comment>
<dbReference type="GO" id="GO:0032259">
    <property type="term" value="P:methylation"/>
    <property type="evidence" value="ECO:0007669"/>
    <property type="project" value="UniProtKB-KW"/>
</dbReference>
<keyword evidence="3 5" id="KW-0808">Transferase</keyword>
<keyword evidence="2 5" id="KW-0489">Methyltransferase</keyword>
<comment type="catalytic activity">
    <reaction evidence="5">
        <text>Co-precorrin-5B + S-adenosyl-L-methionine = Co-precorrin-6A + S-adenosyl-L-homocysteine</text>
        <dbReference type="Rhea" id="RHEA:26285"/>
        <dbReference type="ChEBI" id="CHEBI:57856"/>
        <dbReference type="ChEBI" id="CHEBI:59789"/>
        <dbReference type="ChEBI" id="CHEBI:60063"/>
        <dbReference type="ChEBI" id="CHEBI:60064"/>
        <dbReference type="EC" id="2.1.1.195"/>
    </reaction>
</comment>
<dbReference type="GO" id="GO:0019251">
    <property type="term" value="P:anaerobic cobalamin biosynthetic process"/>
    <property type="evidence" value="ECO:0007669"/>
    <property type="project" value="UniProtKB-UniRule"/>
</dbReference>
<evidence type="ECO:0000313" key="6">
    <source>
        <dbReference type="EMBL" id="RLL14442.1"/>
    </source>
</evidence>
<evidence type="ECO:0000256" key="2">
    <source>
        <dbReference type="ARBA" id="ARBA00022603"/>
    </source>
</evidence>
<sequence length="380" mass="38823">MGFDRYVLSGGKRLRCGFTTGSCAAAAAKAAAIALLAGEAPARVEIGTPEGVRLDLPVESCVLGQGFARCAVRKDAGDDIDATDGALVCAEVRLGGEEIVVDGGEGVGRVTRAGLEQPVGAAAINRVPRLMIAHEVRGALEERGCRAGAAVVISVPGGAEIAARTYNPRLGIEGGISILGTTGIVEPMSEAALVDTIRTELKVLRAAGNGPVLVTPGSYGENFSRDALGLRASRAVLCSNFVGETLDCAAALGFEGVLLVGHLGKFVKLAGGIFQTHSRVADARMEILAAHAALAGADSALTGELLGCATTDAAADLLDAAGLLSPVMRSVTERAEKQVKRRAGELSAELVIYTNARGILGQSGGAAEMLKRLRETEAAK</sequence>
<reference evidence="6 7" key="1">
    <citation type="submission" date="2018-10" db="EMBL/GenBank/DDBJ databases">
        <title>Anaerotruncus faecis sp. nov., isolated from human feces.</title>
        <authorList>
            <person name="Wang Y.-J."/>
        </authorList>
    </citation>
    <scope>NUCLEOTIDE SEQUENCE [LARGE SCALE GENOMIC DNA]</scope>
    <source>
        <strain evidence="6 7">22A2-44</strain>
    </source>
</reference>
<dbReference type="GO" id="GO:0043780">
    <property type="term" value="F:cobalt-precorrin-5B C1-methyltransferase activity"/>
    <property type="evidence" value="ECO:0007669"/>
    <property type="project" value="RHEA"/>
</dbReference>
<dbReference type="PANTHER" id="PTHR35863">
    <property type="entry name" value="COBALT-PRECORRIN-5B C(1)-METHYLTRANSFERASE"/>
    <property type="match status" value="1"/>
</dbReference>
<proteinExistence type="inferred from homology"/>
<comment type="function">
    <text evidence="5">Catalyzes the methylation of C-1 in cobalt-precorrin-5B to form cobalt-precorrin-6A.</text>
</comment>
<dbReference type="PIRSF" id="PIRSF026782">
    <property type="entry name" value="CbiD"/>
    <property type="match status" value="1"/>
</dbReference>
<evidence type="ECO:0000313" key="7">
    <source>
        <dbReference type="Proteomes" id="UP000276301"/>
    </source>
</evidence>
<organism evidence="6 7">
    <name type="scientific">Anaerotruncus massiliensis</name>
    <name type="common">ex Liu et al. 2021</name>
    <dbReference type="NCBI Taxonomy" id="2321404"/>
    <lineage>
        <taxon>Bacteria</taxon>
        <taxon>Bacillati</taxon>
        <taxon>Bacillota</taxon>
        <taxon>Clostridia</taxon>
        <taxon>Eubacteriales</taxon>
        <taxon>Oscillospiraceae</taxon>
        <taxon>Anaerotruncus</taxon>
    </lineage>
</organism>
<comment type="caution">
    <text evidence="6">The sequence shown here is derived from an EMBL/GenBank/DDBJ whole genome shotgun (WGS) entry which is preliminary data.</text>
</comment>
<keyword evidence="4 5" id="KW-0949">S-adenosyl-L-methionine</keyword>
<dbReference type="InterPro" id="IPR036074">
    <property type="entry name" value="CbiD_sf"/>
</dbReference>
<dbReference type="NCBIfam" id="TIGR00312">
    <property type="entry name" value="cbiD"/>
    <property type="match status" value="1"/>
</dbReference>
<dbReference type="InterPro" id="IPR002748">
    <property type="entry name" value="CbiD"/>
</dbReference>
<dbReference type="PANTHER" id="PTHR35863:SF1">
    <property type="entry name" value="COBALT-PRECORRIN-5B C(1)-METHYLTRANSFERASE"/>
    <property type="match status" value="1"/>
</dbReference>
<dbReference type="Proteomes" id="UP000276301">
    <property type="component" value="Unassembled WGS sequence"/>
</dbReference>
<evidence type="ECO:0000256" key="3">
    <source>
        <dbReference type="ARBA" id="ARBA00022679"/>
    </source>
</evidence>
<dbReference type="HAMAP" id="MF_00787">
    <property type="entry name" value="CbiD"/>
    <property type="match status" value="1"/>
</dbReference>
<dbReference type="EC" id="2.1.1.195" evidence="5"/>
<comment type="pathway">
    <text evidence="5">Cofactor biosynthesis; adenosylcobalamin biosynthesis; cob(II)yrinate a,c-diamide from sirohydrochlorin (anaerobic route): step 6/10.</text>
</comment>
<gene>
    <name evidence="5 6" type="primary">cbiD</name>
    <name evidence="6" type="ORF">D4A47_00190</name>
</gene>
<evidence type="ECO:0000256" key="5">
    <source>
        <dbReference type="HAMAP-Rule" id="MF_00787"/>
    </source>
</evidence>